<dbReference type="OrthoDB" id="19174at2759"/>
<accession>A0A9P7NEN4</accession>
<dbReference type="EMBL" id="SRPW01000644">
    <property type="protein sequence ID" value="KAG6013119.1"/>
    <property type="molecule type" value="Genomic_DNA"/>
</dbReference>
<evidence type="ECO:0000313" key="2">
    <source>
        <dbReference type="Proteomes" id="UP000748025"/>
    </source>
</evidence>
<dbReference type="InterPro" id="IPR036770">
    <property type="entry name" value="Ankyrin_rpt-contain_sf"/>
</dbReference>
<dbReference type="Pfam" id="PF13857">
    <property type="entry name" value="Ank_5"/>
    <property type="match status" value="1"/>
</dbReference>
<protein>
    <submittedName>
        <fullName evidence="1">Uncharacterized protein</fullName>
    </submittedName>
</protein>
<proteinExistence type="predicted"/>
<evidence type="ECO:0000313" key="1">
    <source>
        <dbReference type="EMBL" id="KAG6013119.1"/>
    </source>
</evidence>
<comment type="caution">
    <text evidence="1">The sequence shown here is derived from an EMBL/GenBank/DDBJ whole genome shotgun (WGS) entry which is preliminary data.</text>
</comment>
<dbReference type="Proteomes" id="UP000748025">
    <property type="component" value="Unassembled WGS sequence"/>
</dbReference>
<dbReference type="SUPFAM" id="SSF48403">
    <property type="entry name" value="Ankyrin repeat"/>
    <property type="match status" value="1"/>
</dbReference>
<gene>
    <name evidence="1" type="ORF">E4U43_007488</name>
</gene>
<name>A0A9P7NEN4_9HYPO</name>
<dbReference type="AlphaFoldDB" id="A0A9P7NEN4"/>
<sequence length="217" mass="23997">MSPNVFLLAADNDPSLIPLLRKNPSLASAQDEHGYSLIHAAASYNHIDLLRFLVNDLHVDVNLQDEDQETALFVVETQIAAAVLVEELGIDFHHKGADGLTAREKIAIEGDFPFVVDYLSGIELNETDKKTQPLAAGTTTEVDRTLPPGVKVTLETIDEPGGASSEIDSVLRRRIEELAQRDDFDSPSAQADLRQLIENAISVHEQGDERHRRLKRM</sequence>
<reference evidence="1" key="1">
    <citation type="journal article" date="2020" name="bioRxiv">
        <title>Whole genome comparisons of ergot fungi reveals the divergence and evolution of species within the genus Claviceps are the result of varying mechanisms driving genome evolution and host range expansion.</title>
        <authorList>
            <person name="Wyka S.A."/>
            <person name="Mondo S.J."/>
            <person name="Liu M."/>
            <person name="Dettman J."/>
            <person name="Nalam V."/>
            <person name="Broders K.D."/>
        </authorList>
    </citation>
    <scope>NUCLEOTIDE SEQUENCE</scope>
    <source>
        <strain evidence="1">CCC 602</strain>
    </source>
</reference>
<dbReference type="InterPro" id="IPR002110">
    <property type="entry name" value="Ankyrin_rpt"/>
</dbReference>
<dbReference type="Gene3D" id="1.25.40.20">
    <property type="entry name" value="Ankyrin repeat-containing domain"/>
    <property type="match status" value="1"/>
</dbReference>
<keyword evidence="2" id="KW-1185">Reference proteome</keyword>
<organism evidence="1 2">
    <name type="scientific">Claviceps pusilla</name>
    <dbReference type="NCBI Taxonomy" id="123648"/>
    <lineage>
        <taxon>Eukaryota</taxon>
        <taxon>Fungi</taxon>
        <taxon>Dikarya</taxon>
        <taxon>Ascomycota</taxon>
        <taxon>Pezizomycotina</taxon>
        <taxon>Sordariomycetes</taxon>
        <taxon>Hypocreomycetidae</taxon>
        <taxon>Hypocreales</taxon>
        <taxon>Clavicipitaceae</taxon>
        <taxon>Claviceps</taxon>
    </lineage>
</organism>